<keyword evidence="3" id="KW-1185">Reference proteome</keyword>
<protein>
    <submittedName>
        <fullName evidence="2">VOC family protein</fullName>
    </submittedName>
</protein>
<proteinExistence type="predicted"/>
<sequence length="145" mass="16401">MTRFSHVALNCRRLDDTEEFYTRWFGFRRTQHFDLGDSQIVFLRSGDVYLELFGLREPVQEAGRPTADGPPAPGTVRHIAFQTEDVDEFVRAMGTAARITLGPLDFDGFIPGWRTVWLTDPDGVVVEVSQGYRDPQPCQGGHGER</sequence>
<dbReference type="InterPro" id="IPR029068">
    <property type="entry name" value="Glyas_Bleomycin-R_OHBP_Dase"/>
</dbReference>
<reference evidence="2 3" key="1">
    <citation type="submission" date="2021-02" db="EMBL/GenBank/DDBJ databases">
        <authorList>
            <person name="Lee D.-H."/>
        </authorList>
    </citation>
    <scope>NUCLEOTIDE SEQUENCE [LARGE SCALE GENOMIC DNA]</scope>
    <source>
        <strain evidence="2 3">MMS20-R2-29</strain>
    </source>
</reference>
<feature type="domain" description="VOC" evidence="1">
    <location>
        <begin position="3"/>
        <end position="131"/>
    </location>
</feature>
<evidence type="ECO:0000313" key="3">
    <source>
        <dbReference type="Proteomes" id="UP000809587"/>
    </source>
</evidence>
<dbReference type="Proteomes" id="UP000809587">
    <property type="component" value="Unassembled WGS sequence"/>
</dbReference>
<dbReference type="PROSITE" id="PS51819">
    <property type="entry name" value="VOC"/>
    <property type="match status" value="1"/>
</dbReference>
<comment type="caution">
    <text evidence="2">The sequence shown here is derived from an EMBL/GenBank/DDBJ whole genome shotgun (WGS) entry which is preliminary data.</text>
</comment>
<dbReference type="SUPFAM" id="SSF54593">
    <property type="entry name" value="Glyoxalase/Bleomycin resistance protein/Dihydroxybiphenyl dioxygenase"/>
    <property type="match status" value="1"/>
</dbReference>
<dbReference type="InterPro" id="IPR037523">
    <property type="entry name" value="VOC_core"/>
</dbReference>
<organism evidence="2 3">
    <name type="scientific">Micromonospora humidisoli</name>
    <dbReference type="NCBI Taxonomy" id="2807622"/>
    <lineage>
        <taxon>Bacteria</taxon>
        <taxon>Bacillati</taxon>
        <taxon>Actinomycetota</taxon>
        <taxon>Actinomycetes</taxon>
        <taxon>Micromonosporales</taxon>
        <taxon>Micromonosporaceae</taxon>
        <taxon>Micromonospora</taxon>
    </lineage>
</organism>
<dbReference type="CDD" id="cd06587">
    <property type="entry name" value="VOC"/>
    <property type="match status" value="1"/>
</dbReference>
<evidence type="ECO:0000259" key="1">
    <source>
        <dbReference type="PROSITE" id="PS51819"/>
    </source>
</evidence>
<name>A0ABS2J455_9ACTN</name>
<dbReference type="EMBL" id="JAFEUO010000001">
    <property type="protein sequence ID" value="MBM7081347.1"/>
    <property type="molecule type" value="Genomic_DNA"/>
</dbReference>
<gene>
    <name evidence="2" type="ORF">JQN84_02140</name>
</gene>
<dbReference type="RefSeq" id="WP_204956700.1">
    <property type="nucleotide sequence ID" value="NZ_JAFEUO010000001.1"/>
</dbReference>
<dbReference type="InterPro" id="IPR004360">
    <property type="entry name" value="Glyas_Fos-R_dOase_dom"/>
</dbReference>
<dbReference type="Gene3D" id="3.10.180.10">
    <property type="entry name" value="2,3-Dihydroxybiphenyl 1,2-Dioxygenase, domain 1"/>
    <property type="match status" value="1"/>
</dbReference>
<accession>A0ABS2J455</accession>
<evidence type="ECO:0000313" key="2">
    <source>
        <dbReference type="EMBL" id="MBM7081347.1"/>
    </source>
</evidence>
<dbReference type="Pfam" id="PF00903">
    <property type="entry name" value="Glyoxalase"/>
    <property type="match status" value="1"/>
</dbReference>